<dbReference type="AlphaFoldDB" id="A0A8J2LR31"/>
<dbReference type="Proteomes" id="UP000708208">
    <property type="component" value="Unassembled WGS sequence"/>
</dbReference>
<dbReference type="EMBL" id="CAJVCH010570498">
    <property type="protein sequence ID" value="CAG7835057.1"/>
    <property type="molecule type" value="Genomic_DNA"/>
</dbReference>
<keyword evidence="1" id="KW-1133">Transmembrane helix</keyword>
<dbReference type="OrthoDB" id="2102561at2759"/>
<feature type="transmembrane region" description="Helical" evidence="1">
    <location>
        <begin position="12"/>
        <end position="29"/>
    </location>
</feature>
<dbReference type="PANTHER" id="PTHR43313">
    <property type="entry name" value="SHORT-CHAIN DEHYDROGENASE/REDUCTASE FAMILY 9C"/>
    <property type="match status" value="1"/>
</dbReference>
<organism evidence="2 3">
    <name type="scientific">Allacma fusca</name>
    <dbReference type="NCBI Taxonomy" id="39272"/>
    <lineage>
        <taxon>Eukaryota</taxon>
        <taxon>Metazoa</taxon>
        <taxon>Ecdysozoa</taxon>
        <taxon>Arthropoda</taxon>
        <taxon>Hexapoda</taxon>
        <taxon>Collembola</taxon>
        <taxon>Symphypleona</taxon>
        <taxon>Sminthuridae</taxon>
        <taxon>Allacma</taxon>
    </lineage>
</organism>
<dbReference type="Pfam" id="PF00106">
    <property type="entry name" value="adh_short"/>
    <property type="match status" value="1"/>
</dbReference>
<accession>A0A8J2LR31</accession>
<evidence type="ECO:0008006" key="4">
    <source>
        <dbReference type="Google" id="ProtNLM"/>
    </source>
</evidence>
<evidence type="ECO:0000256" key="1">
    <source>
        <dbReference type="SAM" id="Phobius"/>
    </source>
</evidence>
<dbReference type="GO" id="GO:0008202">
    <property type="term" value="P:steroid metabolic process"/>
    <property type="evidence" value="ECO:0007669"/>
    <property type="project" value="TreeGrafter"/>
</dbReference>
<reference evidence="2" key="1">
    <citation type="submission" date="2021-06" db="EMBL/GenBank/DDBJ databases">
        <authorList>
            <person name="Hodson N. C."/>
            <person name="Mongue J. A."/>
            <person name="Jaron S. K."/>
        </authorList>
    </citation>
    <scope>NUCLEOTIDE SEQUENCE</scope>
</reference>
<sequence>MDKVSLDVGERILFFTVASHFLSNFLWLIGLGYYYWFVLLSTASVVAVLALDRILVNPKGKAVLISGCDTGFGNETSKVLHKKGYHVLAGVLFEDGPGALQLKKLGIDVFHMDVTKDISMTYVEERLKAKSTQLWAIITNAGLSTFGEVEWVPIDVHEKIFSVNVIGTVRLAKAALPLLRQCGGRVITVASMLGRFGAPSRSPYSLSKWAVEGFSECLRLEMRRWGVKVIVIEPGNFVAATALYEGDAIKRQSDYMWSNMSEQVQLDYGRDYFDRQIETMTFYSKHGNKDTGPVIGTMVDAVSHTFPQTRYQVMSLGEKVKCFVSTHLPSIVFFIYSWSTPHICR</sequence>
<evidence type="ECO:0000313" key="3">
    <source>
        <dbReference type="Proteomes" id="UP000708208"/>
    </source>
</evidence>
<protein>
    <recommendedName>
        <fullName evidence="4">D-beta-hydroxybutyrate dehydrogenase, mitochondrial</fullName>
    </recommendedName>
</protein>
<keyword evidence="3" id="KW-1185">Reference proteome</keyword>
<keyword evidence="1" id="KW-0812">Transmembrane</keyword>
<dbReference type="PANTHER" id="PTHR43313:SF36">
    <property type="entry name" value="D-BETA-HYDROXYBUTYRATE DEHYDROGENASE, MITOCHONDRIAL"/>
    <property type="match status" value="1"/>
</dbReference>
<proteinExistence type="predicted"/>
<gene>
    <name evidence="2" type="ORF">AFUS01_LOCUS44483</name>
</gene>
<dbReference type="GO" id="GO:0016491">
    <property type="term" value="F:oxidoreductase activity"/>
    <property type="evidence" value="ECO:0007669"/>
    <property type="project" value="TreeGrafter"/>
</dbReference>
<name>A0A8J2LR31_9HEXA</name>
<keyword evidence="1" id="KW-0472">Membrane</keyword>
<evidence type="ECO:0000313" key="2">
    <source>
        <dbReference type="EMBL" id="CAG7835057.1"/>
    </source>
</evidence>
<dbReference type="InterPro" id="IPR002347">
    <property type="entry name" value="SDR_fam"/>
</dbReference>
<comment type="caution">
    <text evidence="2">The sequence shown here is derived from an EMBL/GenBank/DDBJ whole genome shotgun (WGS) entry which is preliminary data.</text>
</comment>